<evidence type="ECO:0000313" key="10">
    <source>
        <dbReference type="Proteomes" id="UP000237822"/>
    </source>
</evidence>
<dbReference type="RefSeq" id="WP_106299093.1">
    <property type="nucleotide sequence ID" value="NZ_PVTI01000055.1"/>
</dbReference>
<evidence type="ECO:0000256" key="6">
    <source>
        <dbReference type="PIRSR" id="PIRSR000138-1"/>
    </source>
</evidence>
<feature type="binding site" evidence="7">
    <location>
        <position position="298"/>
    </location>
    <ligand>
        <name>FMN</name>
        <dbReference type="ChEBI" id="CHEBI:58210"/>
    </ligand>
</feature>
<evidence type="ECO:0000259" key="8">
    <source>
        <dbReference type="PROSITE" id="PS51349"/>
    </source>
</evidence>
<gene>
    <name evidence="9" type="ORF">BCF74_1552</name>
</gene>
<evidence type="ECO:0000256" key="2">
    <source>
        <dbReference type="ARBA" id="ARBA00022630"/>
    </source>
</evidence>
<dbReference type="Pfam" id="PF01070">
    <property type="entry name" value="FMN_dh"/>
    <property type="match status" value="1"/>
</dbReference>
<feature type="binding site" evidence="7">
    <location>
        <position position="186"/>
    </location>
    <ligand>
        <name>FMN</name>
        <dbReference type="ChEBI" id="CHEBI:58210"/>
    </ligand>
</feature>
<evidence type="ECO:0000256" key="3">
    <source>
        <dbReference type="ARBA" id="ARBA00022643"/>
    </source>
</evidence>
<feature type="binding site" evidence="7">
    <location>
        <position position="300"/>
    </location>
    <ligand>
        <name>glyoxylate</name>
        <dbReference type="ChEBI" id="CHEBI:36655"/>
    </ligand>
</feature>
<dbReference type="Gene3D" id="3.20.20.70">
    <property type="entry name" value="Aldolase class I"/>
    <property type="match status" value="1"/>
</dbReference>
<dbReference type="InterPro" id="IPR012133">
    <property type="entry name" value="Alpha-hydoxy_acid_DH_FMN"/>
</dbReference>
<feature type="active site" description="Proton acceptor" evidence="6">
    <location>
        <position position="300"/>
    </location>
</feature>
<feature type="binding site" evidence="7">
    <location>
        <position position="54"/>
    </location>
    <ligand>
        <name>glyoxylate</name>
        <dbReference type="ChEBI" id="CHEBI:36655"/>
    </ligand>
</feature>
<dbReference type="AlphaFoldDB" id="A0A2T0TQ56"/>
<dbReference type="PROSITE" id="PS00557">
    <property type="entry name" value="FMN_HYDROXY_ACID_DH_1"/>
    <property type="match status" value="1"/>
</dbReference>
<dbReference type="InterPro" id="IPR013785">
    <property type="entry name" value="Aldolase_TIM"/>
</dbReference>
<keyword evidence="10" id="KW-1185">Reference proteome</keyword>
<dbReference type="SUPFAM" id="SSF51395">
    <property type="entry name" value="FMN-linked oxidoreductases"/>
    <property type="match status" value="1"/>
</dbReference>
<feature type="binding site" evidence="7">
    <location>
        <position position="195"/>
    </location>
    <ligand>
        <name>glyoxylate</name>
        <dbReference type="ChEBI" id="CHEBI:36655"/>
    </ligand>
</feature>
<proteinExistence type="inferred from homology"/>
<feature type="domain" description="FMN hydroxy acid dehydrogenase" evidence="8">
    <location>
        <begin position="28"/>
        <end position="405"/>
    </location>
</feature>
<evidence type="ECO:0000256" key="4">
    <source>
        <dbReference type="ARBA" id="ARBA00023002"/>
    </source>
</evidence>
<dbReference type="InterPro" id="IPR037396">
    <property type="entry name" value="FMN_HAD"/>
</dbReference>
<reference evidence="9 10" key="1">
    <citation type="submission" date="2018-03" db="EMBL/GenBank/DDBJ databases">
        <title>Genomic Encyclopedia of Archaeal and Bacterial Type Strains, Phase II (KMG-II): from individual species to whole genera.</title>
        <authorList>
            <person name="Goeker M."/>
        </authorList>
    </citation>
    <scope>NUCLEOTIDE SEQUENCE [LARGE SCALE GENOMIC DNA]</scope>
    <source>
        <strain evidence="9 10">ATCC BAA-1496</strain>
    </source>
</reference>
<evidence type="ECO:0000256" key="7">
    <source>
        <dbReference type="PIRSR" id="PIRSR000138-2"/>
    </source>
</evidence>
<keyword evidence="4" id="KW-0560">Oxidoreductase</keyword>
<evidence type="ECO:0000256" key="5">
    <source>
        <dbReference type="ARBA" id="ARBA00024042"/>
    </source>
</evidence>
<feature type="binding site" evidence="7">
    <location>
        <position position="303"/>
    </location>
    <ligand>
        <name>glyoxylate</name>
        <dbReference type="ChEBI" id="CHEBI:36655"/>
    </ligand>
</feature>
<dbReference type="PANTHER" id="PTHR10578:SF107">
    <property type="entry name" value="2-HYDROXYACID OXIDASE 1"/>
    <property type="match status" value="1"/>
</dbReference>
<keyword evidence="2 7" id="KW-0285">Flavoprotein</keyword>
<evidence type="ECO:0000313" key="9">
    <source>
        <dbReference type="EMBL" id="PRY47820.1"/>
    </source>
</evidence>
<comment type="cofactor">
    <cofactor evidence="1">
        <name>FMN</name>
        <dbReference type="ChEBI" id="CHEBI:58210"/>
    </cofactor>
</comment>
<dbReference type="PIRSF" id="PIRSF000138">
    <property type="entry name" value="Al-hdrx_acd_dh"/>
    <property type="match status" value="1"/>
</dbReference>
<feature type="binding site" evidence="7">
    <location>
        <position position="276"/>
    </location>
    <ligand>
        <name>FMN</name>
        <dbReference type="ChEBI" id="CHEBI:58210"/>
    </ligand>
</feature>
<dbReference type="InterPro" id="IPR000262">
    <property type="entry name" value="FMN-dep_DH"/>
</dbReference>
<dbReference type="GO" id="GO:0010181">
    <property type="term" value="F:FMN binding"/>
    <property type="evidence" value="ECO:0007669"/>
    <property type="project" value="InterPro"/>
</dbReference>
<feature type="binding site" evidence="7">
    <location>
        <begin position="107"/>
        <end position="109"/>
    </location>
    <ligand>
        <name>FMN</name>
        <dbReference type="ChEBI" id="CHEBI:58210"/>
    </ligand>
</feature>
<organism evidence="9 10">
    <name type="scientific">Knoellia remsis</name>
    <dbReference type="NCBI Taxonomy" id="407159"/>
    <lineage>
        <taxon>Bacteria</taxon>
        <taxon>Bacillati</taxon>
        <taxon>Actinomycetota</taxon>
        <taxon>Actinomycetes</taxon>
        <taxon>Micrococcales</taxon>
        <taxon>Intrasporangiaceae</taxon>
        <taxon>Knoellia</taxon>
    </lineage>
</organism>
<comment type="similarity">
    <text evidence="5">Belongs to the FMN-dependent alpha-hydroxy acid dehydrogenase family.</text>
</comment>
<dbReference type="EMBL" id="PVTI01000055">
    <property type="protein sequence ID" value="PRY47820.1"/>
    <property type="molecule type" value="Genomic_DNA"/>
</dbReference>
<feature type="binding site" evidence="7">
    <location>
        <position position="160"/>
    </location>
    <ligand>
        <name>glyoxylate</name>
        <dbReference type="ChEBI" id="CHEBI:36655"/>
    </ligand>
</feature>
<accession>A0A2T0TQ56</accession>
<sequence length="411" mass="44270">MSDRQLPKWSELKPLLRPKPLTLNATDRRLAGAVTIADLRRLAKRRTPTSVFDYTDGAAEEELALSRARETFRDLTFHPRVLSGHGAVDTTTTVLGTPAALPFGFGPTGFTRMMQHEGEPAVARVAERMGIPYGLSTLGTTNIAELAAAAPGTRKWFQLYVWRDHAPAEELMAAAKENGFEALMLTVDCPVGGSRHRDVRNGFAIPPALTAKTVLDGAMHPNWWMNFLTTPPLRFASLDSWDGTIGEMMNALFDPTMSLTDLDWVRSSWDGPLIVKGVQTVEDARAILDHGADAIVLSNHGGRQLDKAPVPVRLLPRVREALGPDAEIMVDTGVMSGGDVVAAMALGASSVLVGRAYLYGLMAGGERGVQRAADILAEEVRRTMALLGAATVADLKPEHVELAPQGASPAR</sequence>
<dbReference type="CDD" id="cd02809">
    <property type="entry name" value="alpha_hydroxyacid_oxid_FMN"/>
    <property type="match status" value="1"/>
</dbReference>
<name>A0A2T0TQ56_9MICO</name>
<dbReference type="PROSITE" id="PS51349">
    <property type="entry name" value="FMN_HYDROXY_ACID_DH_2"/>
    <property type="match status" value="1"/>
</dbReference>
<dbReference type="FunFam" id="3.20.20.70:FF:000029">
    <property type="entry name" value="L-lactate dehydrogenase"/>
    <property type="match status" value="1"/>
</dbReference>
<dbReference type="GO" id="GO:0016614">
    <property type="term" value="F:oxidoreductase activity, acting on CH-OH group of donors"/>
    <property type="evidence" value="ECO:0007669"/>
    <property type="project" value="UniProtKB-ARBA"/>
</dbReference>
<feature type="binding site" evidence="7">
    <location>
        <position position="136"/>
    </location>
    <ligand>
        <name>FMN</name>
        <dbReference type="ChEBI" id="CHEBI:58210"/>
    </ligand>
</feature>
<dbReference type="Proteomes" id="UP000237822">
    <property type="component" value="Unassembled WGS sequence"/>
</dbReference>
<feature type="binding site" evidence="7">
    <location>
        <begin position="354"/>
        <end position="355"/>
    </location>
    <ligand>
        <name>FMN</name>
        <dbReference type="ChEBI" id="CHEBI:58210"/>
    </ligand>
</feature>
<comment type="caution">
    <text evidence="9">The sequence shown here is derived from an EMBL/GenBank/DDBJ whole genome shotgun (WGS) entry which is preliminary data.</text>
</comment>
<evidence type="ECO:0000256" key="1">
    <source>
        <dbReference type="ARBA" id="ARBA00001917"/>
    </source>
</evidence>
<keyword evidence="3 7" id="KW-0288">FMN</keyword>
<protein>
    <submittedName>
        <fullName evidence="9">L-lactate dehydrogenase (Cytochrome)</fullName>
    </submittedName>
</protein>
<feature type="binding site" evidence="7">
    <location>
        <position position="158"/>
    </location>
    <ligand>
        <name>FMN</name>
        <dbReference type="ChEBI" id="CHEBI:58210"/>
    </ligand>
</feature>
<dbReference type="OrthoDB" id="9770452at2"/>
<dbReference type="PANTHER" id="PTHR10578">
    <property type="entry name" value="S -2-HYDROXY-ACID OXIDASE-RELATED"/>
    <property type="match status" value="1"/>
</dbReference>
<dbReference type="InterPro" id="IPR008259">
    <property type="entry name" value="FMN_hydac_DH_AS"/>
</dbReference>